<evidence type="ECO:0000313" key="1">
    <source>
        <dbReference type="EMBL" id="MBU3877055.1"/>
    </source>
</evidence>
<keyword evidence="2" id="KW-1185">Reference proteome</keyword>
<gene>
    <name evidence="1" type="ORF">HGO97_014690</name>
</gene>
<comment type="caution">
    <text evidence="1">The sequence shown here is derived from an EMBL/GenBank/DDBJ whole genome shotgun (WGS) entry which is preliminary data.</text>
</comment>
<reference evidence="1 2" key="1">
    <citation type="submission" date="2021-06" db="EMBL/GenBank/DDBJ databases">
        <title>Faecalicatena sp. nov. isolated from porcine feces.</title>
        <authorList>
            <person name="Oh B.S."/>
            <person name="Lee J.H."/>
        </authorList>
    </citation>
    <scope>NUCLEOTIDE SEQUENCE [LARGE SCALE GENOMIC DNA]</scope>
    <source>
        <strain evidence="1 2">AGMB00832</strain>
    </source>
</reference>
<name>A0ABS6D625_9FIRM</name>
<accession>A0ABS6D625</accession>
<protein>
    <recommendedName>
        <fullName evidence="3">dTDP-4-amino-4,6-dideoxygalactose transaminase</fullName>
    </recommendedName>
</protein>
<dbReference type="EMBL" id="JABACJ020000014">
    <property type="protein sequence ID" value="MBU3877055.1"/>
    <property type="molecule type" value="Genomic_DNA"/>
</dbReference>
<proteinExistence type="predicted"/>
<organism evidence="1 2">
    <name type="scientific">Faecalicatena faecalis</name>
    <dbReference type="NCBI Taxonomy" id="2726362"/>
    <lineage>
        <taxon>Bacteria</taxon>
        <taxon>Bacillati</taxon>
        <taxon>Bacillota</taxon>
        <taxon>Clostridia</taxon>
        <taxon>Lachnospirales</taxon>
        <taxon>Lachnospiraceae</taxon>
        <taxon>Faecalicatena</taxon>
    </lineage>
</organism>
<dbReference type="Proteomes" id="UP000723714">
    <property type="component" value="Unassembled WGS sequence"/>
</dbReference>
<sequence length="316" mass="36876">MVEIGGYIEFEHYLLPMLHEKAVALNCGRNCLAYLIEAKKIKKISLPYFLCDSVIKLCKSYGIEIHYYHVNESFLPENILLDDDEWLYVVNYYGQVSSSQILALQKQFLRIIVDNAQAYFDMPVEGIDTLYTCRKFFGVPDGAFLYTDSLLERGIEQDESFERMHFLLGRYERKASEFYDEYVNNNVLFESEPIKKMSKLTQNLLHSFDYNRIKKIRTDNYAYVSDKLGNRNLLNPKKVEGAFAYPLMLENGASIKKKLIEKKIYIPTLWPNVLETLDASSLEYKLAEQIIPIPCDQRYGEEELEYVCTLIKGLEK</sequence>
<evidence type="ECO:0000313" key="2">
    <source>
        <dbReference type="Proteomes" id="UP000723714"/>
    </source>
</evidence>
<evidence type="ECO:0008006" key="3">
    <source>
        <dbReference type="Google" id="ProtNLM"/>
    </source>
</evidence>